<sequence>MPSDTAPGRLIAIDLARAAALIAMIVFHFGRDLDLYGVWPPGSTFTPGWMWSARLIAGTFIFLAGVSLWLAHGHGLRWPSYLRRLAMLIAAAVAVSVATYVAVPGAWVRFGILHSIALSSVIGLAFLRLPAWIAAAAGTALIAAVAVGPVPALSGSAWLWLGLGANTPPMIDWEPVIPWTGPFLLGLALAKLADSRGWFTAMEGRPAAPLWTQLSWPGRHSLAIYLIHQPILVGGILAWQRVIPG</sequence>
<feature type="domain" description="Heparan-alpha-glucosaminide N-acetyltransferase catalytic" evidence="2">
    <location>
        <begin position="9"/>
        <end position="230"/>
    </location>
</feature>
<name>A0A0D1EPZ6_9RHOB</name>
<feature type="transmembrane region" description="Helical" evidence="1">
    <location>
        <begin position="139"/>
        <end position="161"/>
    </location>
</feature>
<proteinExistence type="predicted"/>
<dbReference type="Pfam" id="PF07786">
    <property type="entry name" value="HGSNAT_cat"/>
    <property type="match status" value="1"/>
</dbReference>
<dbReference type="Proteomes" id="UP000032232">
    <property type="component" value="Unassembled WGS sequence"/>
</dbReference>
<evidence type="ECO:0000313" key="3">
    <source>
        <dbReference type="EMBL" id="KIT17695.1"/>
    </source>
</evidence>
<feature type="transmembrane region" description="Helical" evidence="1">
    <location>
        <begin position="82"/>
        <end position="101"/>
    </location>
</feature>
<keyword evidence="1" id="KW-1133">Transmembrane helix</keyword>
<dbReference type="OrthoDB" id="9807591at2"/>
<dbReference type="PATRIC" id="fig|935700.4.peg.620"/>
<keyword evidence="1" id="KW-0472">Membrane</keyword>
<dbReference type="AlphaFoldDB" id="A0A0D1EPZ6"/>
<feature type="transmembrane region" description="Helical" evidence="1">
    <location>
        <begin position="176"/>
        <end position="193"/>
    </location>
</feature>
<evidence type="ECO:0000256" key="1">
    <source>
        <dbReference type="SAM" id="Phobius"/>
    </source>
</evidence>
<protein>
    <recommendedName>
        <fullName evidence="2">Heparan-alpha-glucosaminide N-acetyltransferase catalytic domain-containing protein</fullName>
    </recommendedName>
</protein>
<reference evidence="3 4" key="1">
    <citation type="submission" date="2015-02" db="EMBL/GenBank/DDBJ databases">
        <title>Genome Sequence of Jannaschia aquimarina DSM28248, a member of the Roseobacter clade.</title>
        <authorList>
            <person name="Voget S."/>
            <person name="Daniel R."/>
        </authorList>
    </citation>
    <scope>NUCLEOTIDE SEQUENCE [LARGE SCALE GENOMIC DNA]</scope>
    <source>
        <strain evidence="3 4">GSW-M26</strain>
    </source>
</reference>
<evidence type="ECO:0000313" key="4">
    <source>
        <dbReference type="Proteomes" id="UP000032232"/>
    </source>
</evidence>
<dbReference type="InterPro" id="IPR012429">
    <property type="entry name" value="HGSNAT_cat"/>
</dbReference>
<dbReference type="STRING" id="935700.jaqu_05860"/>
<keyword evidence="1" id="KW-0812">Transmembrane</keyword>
<organism evidence="3 4">
    <name type="scientific">Jannaschia aquimarina</name>
    <dbReference type="NCBI Taxonomy" id="935700"/>
    <lineage>
        <taxon>Bacteria</taxon>
        <taxon>Pseudomonadati</taxon>
        <taxon>Pseudomonadota</taxon>
        <taxon>Alphaproteobacteria</taxon>
        <taxon>Rhodobacterales</taxon>
        <taxon>Roseobacteraceae</taxon>
        <taxon>Jannaschia</taxon>
    </lineage>
</organism>
<gene>
    <name evidence="3" type="ORF">jaqu_05860</name>
</gene>
<keyword evidence="4" id="KW-1185">Reference proteome</keyword>
<comment type="caution">
    <text evidence="3">The sequence shown here is derived from an EMBL/GenBank/DDBJ whole genome shotgun (WGS) entry which is preliminary data.</text>
</comment>
<dbReference type="EMBL" id="JYFE01000016">
    <property type="protein sequence ID" value="KIT17695.1"/>
    <property type="molecule type" value="Genomic_DNA"/>
</dbReference>
<dbReference type="RefSeq" id="WP_052500737.1">
    <property type="nucleotide sequence ID" value="NZ_FZPF01000002.1"/>
</dbReference>
<accession>A0A0D1EPZ6</accession>
<feature type="transmembrane region" description="Helical" evidence="1">
    <location>
        <begin position="49"/>
        <end position="70"/>
    </location>
</feature>
<feature type="transmembrane region" description="Helical" evidence="1">
    <location>
        <begin position="107"/>
        <end position="127"/>
    </location>
</feature>
<feature type="transmembrane region" description="Helical" evidence="1">
    <location>
        <begin position="12"/>
        <end position="29"/>
    </location>
</feature>
<evidence type="ECO:0000259" key="2">
    <source>
        <dbReference type="Pfam" id="PF07786"/>
    </source>
</evidence>